<keyword evidence="5" id="KW-1185">Reference proteome</keyword>
<sequence length="292" mass="33580">MDNCGQSSRGRATMSNYIKIGLFSKIAQVTIRTLRHYDELGLLKPARIEWSTNYRYYTFDQLIRLNQILVLKDAGFSLEQIASMIDKAMSIEDMKRMMLRKKEELTAQISEAAYRIQSIESRLSRLEKLGEEPKYEIVLKQVPELYFATLRAIVPKPQDMPDYRCRMFDELSECLSGTKLVLREEYVFYHMTEFIEENFDIEVAYCLEVAAEPIPQGNVALFGVPAEPVVASLIYKGPFMGLGDALLELFSWIGMNGYSQSGPVRELHLFGRENDCHDMNNVLVELQVPVMK</sequence>
<dbReference type="PROSITE" id="PS00552">
    <property type="entry name" value="HTH_MERR_1"/>
    <property type="match status" value="1"/>
</dbReference>
<dbReference type="Gene3D" id="1.10.1660.10">
    <property type="match status" value="1"/>
</dbReference>
<evidence type="ECO:0000256" key="1">
    <source>
        <dbReference type="ARBA" id="ARBA00023125"/>
    </source>
</evidence>
<dbReference type="InterPro" id="IPR009061">
    <property type="entry name" value="DNA-bd_dom_put_sf"/>
</dbReference>
<feature type="domain" description="HTH merR-type" evidence="3">
    <location>
        <begin position="17"/>
        <end position="87"/>
    </location>
</feature>
<gene>
    <name evidence="4" type="ORF">FPL14_14820</name>
</gene>
<dbReference type="SUPFAM" id="SSF55136">
    <property type="entry name" value="Probable bacterial effector-binding domain"/>
    <property type="match status" value="1"/>
</dbReference>
<dbReference type="SUPFAM" id="SSF46955">
    <property type="entry name" value="Putative DNA-binding domain"/>
    <property type="match status" value="1"/>
</dbReference>
<dbReference type="EMBL" id="CP041969">
    <property type="protein sequence ID" value="QMV42325.1"/>
    <property type="molecule type" value="Genomic_DNA"/>
</dbReference>
<dbReference type="CDD" id="cd01107">
    <property type="entry name" value="HTH_BmrR"/>
    <property type="match status" value="1"/>
</dbReference>
<dbReference type="KEGG" id="cchl:FPL14_14820"/>
<protein>
    <submittedName>
        <fullName evidence="4">MerR family transcriptional regulator</fullName>
    </submittedName>
</protein>
<dbReference type="InterPro" id="IPR011256">
    <property type="entry name" value="Reg_factor_effector_dom_sf"/>
</dbReference>
<dbReference type="PANTHER" id="PTHR30204">
    <property type="entry name" value="REDOX-CYCLING DRUG-SENSING TRANSCRIPTIONAL ACTIVATOR SOXR"/>
    <property type="match status" value="1"/>
</dbReference>
<dbReference type="InterPro" id="IPR047057">
    <property type="entry name" value="MerR_fam"/>
</dbReference>
<keyword evidence="1" id="KW-0238">DNA-binding</keyword>
<evidence type="ECO:0000313" key="4">
    <source>
        <dbReference type="EMBL" id="QMV42325.1"/>
    </source>
</evidence>
<proteinExistence type="predicted"/>
<dbReference type="InterPro" id="IPR000551">
    <property type="entry name" value="MerR-type_HTH_dom"/>
</dbReference>
<name>A0A7G5BZE1_9BACL</name>
<reference evidence="4 5" key="1">
    <citation type="submission" date="2019-07" db="EMBL/GenBank/DDBJ databases">
        <authorList>
            <person name="Kim J.K."/>
            <person name="Cheong H.-M."/>
            <person name="Choi Y."/>
            <person name="Hwang K.J."/>
            <person name="Lee S."/>
            <person name="Choi C."/>
        </authorList>
    </citation>
    <scope>NUCLEOTIDE SEQUENCE [LARGE SCALE GENOMIC DNA]</scope>
    <source>
        <strain evidence="4 5">KS 22</strain>
    </source>
</reference>
<dbReference type="SMART" id="SM00422">
    <property type="entry name" value="HTH_MERR"/>
    <property type="match status" value="1"/>
</dbReference>
<dbReference type="Gene3D" id="3.20.80.10">
    <property type="entry name" value="Regulatory factor, effector binding domain"/>
    <property type="match status" value="1"/>
</dbReference>
<evidence type="ECO:0000313" key="5">
    <source>
        <dbReference type="Proteomes" id="UP000515679"/>
    </source>
</evidence>
<dbReference type="AlphaFoldDB" id="A0A7G5BZE1"/>
<dbReference type="GO" id="GO:0003677">
    <property type="term" value="F:DNA binding"/>
    <property type="evidence" value="ECO:0007669"/>
    <property type="project" value="UniProtKB-KW"/>
</dbReference>
<dbReference type="Proteomes" id="UP000515679">
    <property type="component" value="Chromosome"/>
</dbReference>
<evidence type="ECO:0000259" key="3">
    <source>
        <dbReference type="PROSITE" id="PS50937"/>
    </source>
</evidence>
<dbReference type="GO" id="GO:0003700">
    <property type="term" value="F:DNA-binding transcription factor activity"/>
    <property type="evidence" value="ECO:0007669"/>
    <property type="project" value="InterPro"/>
</dbReference>
<feature type="coiled-coil region" evidence="2">
    <location>
        <begin position="102"/>
        <end position="129"/>
    </location>
</feature>
<keyword evidence="2" id="KW-0175">Coiled coil</keyword>
<dbReference type="PANTHER" id="PTHR30204:SF97">
    <property type="entry name" value="MERR FAMILY REGULATORY PROTEIN"/>
    <property type="match status" value="1"/>
</dbReference>
<organism evidence="4 5">
    <name type="scientific">Cohnella cholangitidis</name>
    <dbReference type="NCBI Taxonomy" id="2598458"/>
    <lineage>
        <taxon>Bacteria</taxon>
        <taxon>Bacillati</taxon>
        <taxon>Bacillota</taxon>
        <taxon>Bacilli</taxon>
        <taxon>Bacillales</taxon>
        <taxon>Paenibacillaceae</taxon>
        <taxon>Cohnella</taxon>
    </lineage>
</organism>
<accession>A0A7G5BZE1</accession>
<dbReference type="Pfam" id="PF13411">
    <property type="entry name" value="MerR_1"/>
    <property type="match status" value="1"/>
</dbReference>
<dbReference type="PROSITE" id="PS50937">
    <property type="entry name" value="HTH_MERR_2"/>
    <property type="match status" value="1"/>
</dbReference>
<evidence type="ECO:0000256" key="2">
    <source>
        <dbReference type="SAM" id="Coils"/>
    </source>
</evidence>